<reference evidence="1 2" key="1">
    <citation type="journal article" date="2012" name="PLoS Pathog.">
        <title>Diverse lifestyles and strategies of plant pathogenesis encoded in the genomes of eighteen Dothideomycetes fungi.</title>
        <authorList>
            <person name="Ohm R.A."/>
            <person name="Feau N."/>
            <person name="Henrissat B."/>
            <person name="Schoch C.L."/>
            <person name="Horwitz B.A."/>
            <person name="Barry K.W."/>
            <person name="Condon B.J."/>
            <person name="Copeland A.C."/>
            <person name="Dhillon B."/>
            <person name="Glaser F."/>
            <person name="Hesse C.N."/>
            <person name="Kosti I."/>
            <person name="LaButti K."/>
            <person name="Lindquist E.A."/>
            <person name="Lucas S."/>
            <person name="Salamov A.A."/>
            <person name="Bradshaw R.E."/>
            <person name="Ciuffetti L."/>
            <person name="Hamelin R.C."/>
            <person name="Kema G.H.J."/>
            <person name="Lawrence C."/>
            <person name="Scott J.A."/>
            <person name="Spatafora J.W."/>
            <person name="Turgeon B.G."/>
            <person name="de Wit P.J.G.M."/>
            <person name="Zhong S."/>
            <person name="Goodwin S.B."/>
            <person name="Grigoriev I.V."/>
        </authorList>
    </citation>
    <scope>NUCLEOTIDE SEQUENCE [LARGE SCALE GENOMIC DNA]</scope>
    <source>
        <strain evidence="2">28A</strain>
    </source>
</reference>
<dbReference type="Proteomes" id="UP000016935">
    <property type="component" value="Unassembled WGS sequence"/>
</dbReference>
<evidence type="ECO:0000313" key="1">
    <source>
        <dbReference type="EMBL" id="EOA83313.1"/>
    </source>
</evidence>
<accession>R0JQ53</accession>
<organism evidence="1 2">
    <name type="scientific">Exserohilum turcicum (strain 28A)</name>
    <name type="common">Northern leaf blight fungus</name>
    <name type="synonym">Setosphaeria turcica</name>
    <dbReference type="NCBI Taxonomy" id="671987"/>
    <lineage>
        <taxon>Eukaryota</taxon>
        <taxon>Fungi</taxon>
        <taxon>Dikarya</taxon>
        <taxon>Ascomycota</taxon>
        <taxon>Pezizomycotina</taxon>
        <taxon>Dothideomycetes</taxon>
        <taxon>Pleosporomycetidae</taxon>
        <taxon>Pleosporales</taxon>
        <taxon>Pleosporineae</taxon>
        <taxon>Pleosporaceae</taxon>
        <taxon>Exserohilum</taxon>
    </lineage>
</organism>
<name>R0JQ53_EXST2</name>
<proteinExistence type="predicted"/>
<dbReference type="EMBL" id="KB908833">
    <property type="protein sequence ID" value="EOA83313.1"/>
    <property type="molecule type" value="Genomic_DNA"/>
</dbReference>
<evidence type="ECO:0000313" key="2">
    <source>
        <dbReference type="Proteomes" id="UP000016935"/>
    </source>
</evidence>
<dbReference type="RefSeq" id="XP_008028811.1">
    <property type="nucleotide sequence ID" value="XM_008030620.1"/>
</dbReference>
<dbReference type="HOGENOM" id="CLU_2028177_0_0_1"/>
<reference evidence="1 2" key="2">
    <citation type="journal article" date="2013" name="PLoS Genet.">
        <title>Comparative genome structure, secondary metabolite, and effector coding capacity across Cochliobolus pathogens.</title>
        <authorList>
            <person name="Condon B.J."/>
            <person name="Leng Y."/>
            <person name="Wu D."/>
            <person name="Bushley K.E."/>
            <person name="Ohm R.A."/>
            <person name="Otillar R."/>
            <person name="Martin J."/>
            <person name="Schackwitz W."/>
            <person name="Grimwood J."/>
            <person name="MohdZainudin N."/>
            <person name="Xue C."/>
            <person name="Wang R."/>
            <person name="Manning V.A."/>
            <person name="Dhillon B."/>
            <person name="Tu Z.J."/>
            <person name="Steffenson B.J."/>
            <person name="Salamov A."/>
            <person name="Sun H."/>
            <person name="Lowry S."/>
            <person name="LaButti K."/>
            <person name="Han J."/>
            <person name="Copeland A."/>
            <person name="Lindquist E."/>
            <person name="Barry K."/>
            <person name="Schmutz J."/>
            <person name="Baker S.E."/>
            <person name="Ciuffetti L.M."/>
            <person name="Grigoriev I.V."/>
            <person name="Zhong S."/>
            <person name="Turgeon B.G."/>
        </authorList>
    </citation>
    <scope>NUCLEOTIDE SEQUENCE [LARGE SCALE GENOMIC DNA]</scope>
    <source>
        <strain evidence="2">28A</strain>
    </source>
</reference>
<dbReference type="AlphaFoldDB" id="R0JQ53"/>
<dbReference type="GeneID" id="19403801"/>
<sequence length="122" mass="12911">MYGNATPFSQRVSPLINRCSAKARSKAELGEASPSAKPTNYTVCSPAAITGMSLQSYHVVFTQASPFQVDTIHLLPGTPEPKGKVASSRRVRTNCMARPFTGGMQRGHAQSGCAVVIRTSAA</sequence>
<protein>
    <submittedName>
        <fullName evidence="1">Uncharacterized protein</fullName>
    </submittedName>
</protein>
<gene>
    <name evidence="1" type="ORF">SETTUDRAFT_33615</name>
</gene>
<keyword evidence="2" id="KW-1185">Reference proteome</keyword>